<keyword evidence="1" id="KW-1133">Transmembrane helix</keyword>
<feature type="transmembrane region" description="Helical" evidence="1">
    <location>
        <begin position="122"/>
        <end position="144"/>
    </location>
</feature>
<evidence type="ECO:0008006" key="4">
    <source>
        <dbReference type="Google" id="ProtNLM"/>
    </source>
</evidence>
<sequence length="183" mass="20582">MNIPFYINIALFVHIVSFIIGFGAVIVIDSFGLLWLLKKTKFAFVMDVANVTQKLIWLGWVGLVASGSIMLFWKGHIDNLMWIKLFLVLMVGINGVFLHRIKKSFESLSGDEQITNQHKFRIGLASSISQLGWWGALTIGYFHHNISHVINWPNQSFFIIGVVVVFILFAAGAGEYLARQSAP</sequence>
<keyword evidence="1" id="KW-0472">Membrane</keyword>
<dbReference type="EMBL" id="PFAK01000004">
    <property type="protein sequence ID" value="PIR96568.1"/>
    <property type="molecule type" value="Genomic_DNA"/>
</dbReference>
<gene>
    <name evidence="2" type="ORF">COT92_00280</name>
</gene>
<feature type="transmembrane region" description="Helical" evidence="1">
    <location>
        <begin position="55"/>
        <end position="73"/>
    </location>
</feature>
<evidence type="ECO:0000313" key="2">
    <source>
        <dbReference type="EMBL" id="PIR96568.1"/>
    </source>
</evidence>
<dbReference type="AlphaFoldDB" id="A0A2H0VBS7"/>
<protein>
    <recommendedName>
        <fullName evidence="4">DUF2269 domain-containing protein</fullName>
    </recommendedName>
</protein>
<evidence type="ECO:0000256" key="1">
    <source>
        <dbReference type="SAM" id="Phobius"/>
    </source>
</evidence>
<accession>A0A2H0VBS7</accession>
<comment type="caution">
    <text evidence="2">The sequence shown here is derived from an EMBL/GenBank/DDBJ whole genome shotgun (WGS) entry which is preliminary data.</text>
</comment>
<proteinExistence type="predicted"/>
<keyword evidence="1" id="KW-0812">Transmembrane</keyword>
<reference evidence="3" key="1">
    <citation type="submission" date="2017-09" db="EMBL/GenBank/DDBJ databases">
        <title>Depth-based differentiation of microbial function through sediment-hosted aquifers and enrichment of novel symbionts in the deep terrestrial subsurface.</title>
        <authorList>
            <person name="Probst A.J."/>
            <person name="Ladd B."/>
            <person name="Jarett J.K."/>
            <person name="Geller-Mcgrath D.E."/>
            <person name="Sieber C.M.K."/>
            <person name="Emerson J.B."/>
            <person name="Anantharaman K."/>
            <person name="Thomas B.C."/>
            <person name="Malmstrom R."/>
            <person name="Stieglmeier M."/>
            <person name="Klingl A."/>
            <person name="Woyke T."/>
            <person name="Ryan C.M."/>
            <person name="Banfield J.F."/>
        </authorList>
    </citation>
    <scope>NUCLEOTIDE SEQUENCE [LARGE SCALE GENOMIC DNA]</scope>
</reference>
<feature type="transmembrane region" description="Helical" evidence="1">
    <location>
        <begin position="156"/>
        <end position="178"/>
    </location>
</feature>
<organism evidence="2 3">
    <name type="scientific">Candidatus Doudnabacteria bacterium CG10_big_fil_rev_8_21_14_0_10_42_18</name>
    <dbReference type="NCBI Taxonomy" id="1974552"/>
    <lineage>
        <taxon>Bacteria</taxon>
        <taxon>Candidatus Doudnaibacteriota</taxon>
    </lineage>
</organism>
<feature type="transmembrane region" description="Helical" evidence="1">
    <location>
        <begin position="6"/>
        <end position="34"/>
    </location>
</feature>
<name>A0A2H0VBS7_9BACT</name>
<feature type="transmembrane region" description="Helical" evidence="1">
    <location>
        <begin position="79"/>
        <end position="101"/>
    </location>
</feature>
<dbReference type="Proteomes" id="UP000230922">
    <property type="component" value="Unassembled WGS sequence"/>
</dbReference>
<evidence type="ECO:0000313" key="3">
    <source>
        <dbReference type="Proteomes" id="UP000230922"/>
    </source>
</evidence>